<feature type="compositionally biased region" description="Basic and acidic residues" evidence="1">
    <location>
        <begin position="109"/>
        <end position="133"/>
    </location>
</feature>
<evidence type="ECO:0000256" key="2">
    <source>
        <dbReference type="SAM" id="Phobius"/>
    </source>
</evidence>
<evidence type="ECO:0008006" key="5">
    <source>
        <dbReference type="Google" id="ProtNLM"/>
    </source>
</evidence>
<gene>
    <name evidence="3" type="ORF">ACFQ4Y_07155</name>
</gene>
<feature type="region of interest" description="Disordered" evidence="1">
    <location>
        <begin position="1"/>
        <end position="28"/>
    </location>
</feature>
<evidence type="ECO:0000313" key="4">
    <source>
        <dbReference type="Proteomes" id="UP001597282"/>
    </source>
</evidence>
<organism evidence="3 4">
    <name type="scientific">Kroppenstedtia sanguinis</name>
    <dbReference type="NCBI Taxonomy" id="1380684"/>
    <lineage>
        <taxon>Bacteria</taxon>
        <taxon>Bacillati</taxon>
        <taxon>Bacillota</taxon>
        <taxon>Bacilli</taxon>
        <taxon>Bacillales</taxon>
        <taxon>Thermoactinomycetaceae</taxon>
        <taxon>Kroppenstedtia</taxon>
    </lineage>
</organism>
<name>A0ABW4C862_9BACL</name>
<protein>
    <recommendedName>
        <fullName evidence="5">Cell division protein FtsL</fullName>
    </recommendedName>
</protein>
<keyword evidence="2" id="KW-0812">Transmembrane</keyword>
<feature type="compositionally biased region" description="Polar residues" evidence="1">
    <location>
        <begin position="1"/>
        <end position="11"/>
    </location>
</feature>
<keyword evidence="2" id="KW-1133">Transmembrane helix</keyword>
<accession>A0ABW4C862</accession>
<feature type="region of interest" description="Disordered" evidence="1">
    <location>
        <begin position="79"/>
        <end position="133"/>
    </location>
</feature>
<dbReference type="EMBL" id="JBHTNU010000005">
    <property type="protein sequence ID" value="MFD1426718.1"/>
    <property type="molecule type" value="Genomic_DNA"/>
</dbReference>
<feature type="compositionally biased region" description="Basic and acidic residues" evidence="1">
    <location>
        <begin position="83"/>
        <end position="102"/>
    </location>
</feature>
<dbReference type="RefSeq" id="WP_380164063.1">
    <property type="nucleotide sequence ID" value="NZ_JBHTNU010000005.1"/>
</dbReference>
<reference evidence="4" key="1">
    <citation type="journal article" date="2019" name="Int. J. Syst. Evol. Microbiol.">
        <title>The Global Catalogue of Microorganisms (GCM) 10K type strain sequencing project: providing services to taxonomists for standard genome sequencing and annotation.</title>
        <authorList>
            <consortium name="The Broad Institute Genomics Platform"/>
            <consortium name="The Broad Institute Genome Sequencing Center for Infectious Disease"/>
            <person name="Wu L."/>
            <person name="Ma J."/>
        </authorList>
    </citation>
    <scope>NUCLEOTIDE SEQUENCE [LARGE SCALE GENOMIC DNA]</scope>
    <source>
        <strain evidence="4">S1</strain>
    </source>
</reference>
<sequence>MKDYRGNTSVAYQMEPQPKQATQTKRQPQVGFPAGEKLLYLASLILCVALASGVLSQYAKAAEVNLKLQQVERQAAAVEEENDAHRERIHALKSGERIRQFAEENGMVRMEKQSPGKTQTDKQKNPARDDERG</sequence>
<comment type="caution">
    <text evidence="3">The sequence shown here is derived from an EMBL/GenBank/DDBJ whole genome shotgun (WGS) entry which is preliminary data.</text>
</comment>
<evidence type="ECO:0000256" key="1">
    <source>
        <dbReference type="SAM" id="MobiDB-lite"/>
    </source>
</evidence>
<keyword evidence="2" id="KW-0472">Membrane</keyword>
<proteinExistence type="predicted"/>
<keyword evidence="4" id="KW-1185">Reference proteome</keyword>
<evidence type="ECO:0000313" key="3">
    <source>
        <dbReference type="EMBL" id="MFD1426718.1"/>
    </source>
</evidence>
<dbReference type="Proteomes" id="UP001597282">
    <property type="component" value="Unassembled WGS sequence"/>
</dbReference>
<feature type="transmembrane region" description="Helical" evidence="2">
    <location>
        <begin position="38"/>
        <end position="59"/>
    </location>
</feature>